<gene>
    <name evidence="2" type="ORF">H5975_04990</name>
</gene>
<proteinExistence type="predicted"/>
<evidence type="ECO:0000256" key="1">
    <source>
        <dbReference type="SAM" id="Coils"/>
    </source>
</evidence>
<dbReference type="GO" id="GO:0004527">
    <property type="term" value="F:exonuclease activity"/>
    <property type="evidence" value="ECO:0007669"/>
    <property type="project" value="UniProtKB-KW"/>
</dbReference>
<dbReference type="Proteomes" id="UP000785625">
    <property type="component" value="Unassembled WGS sequence"/>
</dbReference>
<keyword evidence="3" id="KW-1185">Reference proteome</keyword>
<evidence type="ECO:0000313" key="2">
    <source>
        <dbReference type="EMBL" id="MBM6940843.1"/>
    </source>
</evidence>
<evidence type="ECO:0000313" key="3">
    <source>
        <dbReference type="Proteomes" id="UP000785625"/>
    </source>
</evidence>
<feature type="coiled-coil region" evidence="1">
    <location>
        <begin position="159"/>
        <end position="246"/>
    </location>
</feature>
<keyword evidence="1" id="KW-0175">Coiled coil</keyword>
<keyword evidence="2" id="KW-0269">Exonuclease</keyword>
<name>A0ABS2H0T6_9LACO</name>
<keyword evidence="2" id="KW-0378">Hydrolase</keyword>
<sequence length="295" mass="34303">MANENFDSRKPDVGTLISQAVSKKIEYLSALKQAVADHQDAKVYELLDNQRYAAEIEHREQQKNDAGIMNLVDDLADQLSNYLSKNLIDYLGKAYPFFYYEEYQTGHYRIYFGNWWDRRQFGELDVLNVRFVFNQDEYKKLSESFKLSEEGKKYNSARIEQLSQDNDHLQGLIDSSTEREQERARLQNELKDATSRSGLFESSKNKEARQDIVDQISKLEDEAEEARGAKAKIKENNQEVLELSKENTILSYEQKSILDVFGSFEDFELANRNLYANYLKHLSGHDDGKQVADNE</sequence>
<keyword evidence="2" id="KW-0540">Nuclease</keyword>
<dbReference type="EMBL" id="JACJKU010000041">
    <property type="protein sequence ID" value="MBM6940843.1"/>
    <property type="molecule type" value="Genomic_DNA"/>
</dbReference>
<reference evidence="2 3" key="1">
    <citation type="journal article" date="2021" name="Sci. Rep.">
        <title>The distribution of antibiotic resistance genes in chicken gut microbiota commensals.</title>
        <authorList>
            <person name="Juricova H."/>
            <person name="Matiasovicova J."/>
            <person name="Kubasova T."/>
            <person name="Cejkova D."/>
            <person name="Rychlik I."/>
        </authorList>
    </citation>
    <scope>NUCLEOTIDE SEQUENCE [LARGE SCALE GENOMIC DNA]</scope>
    <source>
        <strain evidence="2 3">An574</strain>
    </source>
</reference>
<accession>A0ABS2H0T6</accession>
<comment type="caution">
    <text evidence="2">The sequence shown here is derived from an EMBL/GenBank/DDBJ whole genome shotgun (WGS) entry which is preliminary data.</text>
</comment>
<protein>
    <submittedName>
        <fullName evidence="2">Exonuclease SbcC</fullName>
    </submittedName>
</protein>
<dbReference type="RefSeq" id="WP_204785137.1">
    <property type="nucleotide sequence ID" value="NZ_CALVGD010000056.1"/>
</dbReference>
<organism evidence="2 3">
    <name type="scientific">Limosilactobacillus coleohominis</name>
    <dbReference type="NCBI Taxonomy" id="181675"/>
    <lineage>
        <taxon>Bacteria</taxon>
        <taxon>Bacillati</taxon>
        <taxon>Bacillota</taxon>
        <taxon>Bacilli</taxon>
        <taxon>Lactobacillales</taxon>
        <taxon>Lactobacillaceae</taxon>
        <taxon>Limosilactobacillus</taxon>
    </lineage>
</organism>